<dbReference type="InterPro" id="IPR049537">
    <property type="entry name" value="RelB-like"/>
</dbReference>
<dbReference type="AlphaFoldDB" id="A0A9D5JRX4"/>
<protein>
    <recommendedName>
        <fullName evidence="3">Prevent-host-death family protein</fullName>
    </recommendedName>
</protein>
<proteinExistence type="predicted"/>
<dbReference type="EMBL" id="WJJP01000031">
    <property type="protein sequence ID" value="MBD3323148.1"/>
    <property type="molecule type" value="Genomic_DNA"/>
</dbReference>
<accession>A0A9D5JRX4</accession>
<sequence>MLALHPEYVINEHQETTAVLLPFQEWQQLLEAFEELEDIHAYDEAKAQNLQFIPFDQAIHEIERGS</sequence>
<comment type="caution">
    <text evidence="1">The sequence shown here is derived from an EMBL/GenBank/DDBJ whole genome shotgun (WGS) entry which is preliminary data.</text>
</comment>
<reference evidence="1" key="1">
    <citation type="submission" date="2019-11" db="EMBL/GenBank/DDBJ databases">
        <title>Microbial mats filling the niche in hypersaline microbial mats.</title>
        <authorList>
            <person name="Wong H.L."/>
            <person name="Macleod F.I."/>
            <person name="White R.A. III"/>
            <person name="Burns B.P."/>
        </authorList>
    </citation>
    <scope>NUCLEOTIDE SEQUENCE</scope>
    <source>
        <strain evidence="1">Rbin_158</strain>
    </source>
</reference>
<dbReference type="Pfam" id="PF18506">
    <property type="entry name" value="RelB-like"/>
    <property type="match status" value="1"/>
</dbReference>
<evidence type="ECO:0008006" key="3">
    <source>
        <dbReference type="Google" id="ProtNLM"/>
    </source>
</evidence>
<evidence type="ECO:0000313" key="2">
    <source>
        <dbReference type="Proteomes" id="UP000649604"/>
    </source>
</evidence>
<dbReference type="Proteomes" id="UP000649604">
    <property type="component" value="Unassembled WGS sequence"/>
</dbReference>
<organism evidence="1 2">
    <name type="scientific">candidate division KSB3 bacterium</name>
    <dbReference type="NCBI Taxonomy" id="2044937"/>
    <lineage>
        <taxon>Bacteria</taxon>
        <taxon>candidate division KSB3</taxon>
    </lineage>
</organism>
<name>A0A9D5JRX4_9BACT</name>
<gene>
    <name evidence="1" type="ORF">GF339_01105</name>
</gene>
<evidence type="ECO:0000313" key="1">
    <source>
        <dbReference type="EMBL" id="MBD3323148.1"/>
    </source>
</evidence>